<organism evidence="1 2">
    <name type="scientific">Paracoccus cavernae</name>
    <dbReference type="NCBI Taxonomy" id="1571207"/>
    <lineage>
        <taxon>Bacteria</taxon>
        <taxon>Pseudomonadati</taxon>
        <taxon>Pseudomonadota</taxon>
        <taxon>Alphaproteobacteria</taxon>
        <taxon>Rhodobacterales</taxon>
        <taxon>Paracoccaceae</taxon>
        <taxon>Paracoccus</taxon>
    </lineage>
</organism>
<proteinExistence type="predicted"/>
<comment type="caution">
    <text evidence="1">The sequence shown here is derived from an EMBL/GenBank/DDBJ whole genome shotgun (WGS) entry which is preliminary data.</text>
</comment>
<keyword evidence="2" id="KW-1185">Reference proteome</keyword>
<dbReference type="Proteomes" id="UP001243846">
    <property type="component" value="Unassembled WGS sequence"/>
</dbReference>
<dbReference type="EMBL" id="JAUFRC010000001">
    <property type="protein sequence ID" value="MDN3712826.1"/>
    <property type="molecule type" value="Genomic_DNA"/>
</dbReference>
<evidence type="ECO:0000313" key="2">
    <source>
        <dbReference type="Proteomes" id="UP001243846"/>
    </source>
</evidence>
<accession>A0ABT8D932</accession>
<reference evidence="2" key="1">
    <citation type="journal article" date="2019" name="Int. J. Syst. Evol. Microbiol.">
        <title>The Global Catalogue of Microorganisms (GCM) 10K type strain sequencing project: providing services to taxonomists for standard genome sequencing and annotation.</title>
        <authorList>
            <consortium name="The Broad Institute Genomics Platform"/>
            <consortium name="The Broad Institute Genome Sequencing Center for Infectious Disease"/>
            <person name="Wu L."/>
            <person name="Ma J."/>
        </authorList>
    </citation>
    <scope>NUCLEOTIDE SEQUENCE [LARGE SCALE GENOMIC DNA]</scope>
    <source>
        <strain evidence="2">CECT 8482</strain>
    </source>
</reference>
<gene>
    <name evidence="1" type="ORF">QWZ10_15575</name>
</gene>
<sequence length="43" mass="4668">MADWQSGLFALPCGVDFAAALADGLIERMAGTLPKRWRASRSM</sequence>
<protein>
    <submittedName>
        <fullName evidence="1">Uncharacterized protein</fullName>
    </submittedName>
</protein>
<evidence type="ECO:0000313" key="1">
    <source>
        <dbReference type="EMBL" id="MDN3712826.1"/>
    </source>
</evidence>
<name>A0ABT8D932_9RHOB</name>